<feature type="compositionally biased region" description="Polar residues" evidence="2">
    <location>
        <begin position="28"/>
        <end position="60"/>
    </location>
</feature>
<feature type="domain" description="SAM" evidence="3">
    <location>
        <begin position="723"/>
        <end position="787"/>
    </location>
</feature>
<gene>
    <name evidence="5" type="primary">LOC106060380</name>
</gene>
<dbReference type="Proteomes" id="UP001165740">
    <property type="component" value="Chromosome 3"/>
</dbReference>
<feature type="compositionally biased region" description="Polar residues" evidence="2">
    <location>
        <begin position="270"/>
        <end position="300"/>
    </location>
</feature>
<accession>A0A9W2ZU86</accession>
<evidence type="ECO:0000313" key="4">
    <source>
        <dbReference type="Proteomes" id="UP001165740"/>
    </source>
</evidence>
<proteinExistence type="predicted"/>
<dbReference type="CDD" id="cd09487">
    <property type="entry name" value="SAM_superfamily"/>
    <property type="match status" value="1"/>
</dbReference>
<protein>
    <submittedName>
        <fullName evidence="5">Uncharacterized protein LOC106060380 isoform X2</fullName>
    </submittedName>
</protein>
<dbReference type="GeneID" id="106060380"/>
<evidence type="ECO:0000313" key="5">
    <source>
        <dbReference type="RefSeq" id="XP_055878508.1"/>
    </source>
</evidence>
<dbReference type="InterPro" id="IPR013761">
    <property type="entry name" value="SAM/pointed_sf"/>
</dbReference>
<feature type="region of interest" description="Disordered" evidence="2">
    <location>
        <begin position="1"/>
        <end position="121"/>
    </location>
</feature>
<feature type="region of interest" description="Disordered" evidence="2">
    <location>
        <begin position="415"/>
        <end position="465"/>
    </location>
</feature>
<feature type="compositionally biased region" description="Polar residues" evidence="2">
    <location>
        <begin position="248"/>
        <end position="263"/>
    </location>
</feature>
<dbReference type="Pfam" id="PF00536">
    <property type="entry name" value="SAM_1"/>
    <property type="match status" value="1"/>
</dbReference>
<dbReference type="SMART" id="SM00454">
    <property type="entry name" value="SAM"/>
    <property type="match status" value="1"/>
</dbReference>
<feature type="region of interest" description="Disordered" evidence="2">
    <location>
        <begin position="135"/>
        <end position="348"/>
    </location>
</feature>
<feature type="compositionally biased region" description="Polar residues" evidence="2">
    <location>
        <begin position="189"/>
        <end position="238"/>
    </location>
</feature>
<dbReference type="AlphaFoldDB" id="A0A9W2ZU86"/>
<reference evidence="5" key="1">
    <citation type="submission" date="2025-08" db="UniProtKB">
        <authorList>
            <consortium name="RefSeq"/>
        </authorList>
    </citation>
    <scope>IDENTIFICATION</scope>
</reference>
<dbReference type="Gene3D" id="1.10.150.50">
    <property type="entry name" value="Transcription Factor, Ets-1"/>
    <property type="match status" value="1"/>
</dbReference>
<feature type="coiled-coil region" evidence="1">
    <location>
        <begin position="660"/>
        <end position="687"/>
    </location>
</feature>
<dbReference type="RefSeq" id="XP_055878508.1">
    <property type="nucleotide sequence ID" value="XM_056022533.1"/>
</dbReference>
<sequence length="795" mass="88562">MPGRIGNSPGPQVLTTPDRPVPAVRRSSLLTNKSPLLPHQHQTSTDAADGYQWSQKSQQPMAYDRRAQSRDQLPNGTYQSVIKSQQSSYSSSPKSPRGQDNPAFVADDKMSAPKSPGLQGHDLRNAWQRFYGVRTDIPAQGPNSGIEEVSSRKSQTMDGIQKHQNGFVPNGHQVTPYQALPHHAIPHQASPQPTRPMNPTNTVHTPQTTRVNTQQTSRPNTPSNARRPSSGSVVNRPNFSAPDPINRNDYSYGSTTSINQNSYMHDRESPTGQSSNYPEQISGNTNSSHAFPGTSRNLSTFKPEKDKSARSPETAIGPAARYPDMPMHSSVRKSPRLPGPPALAKAGNTLAPASPQAVAGLAAMKHRSFSSQSADTVEFKVEDSASRPLFTARTNRSVFLDSEDDLDNEEYMLASSDNAESEAEAGQRPPPVQSAHGSGRSTPANVSSRLTSGSPSLNEGHKTPDIMRQSHVNKATPAGTFPVRLDNMLVNHLVHHNGLSHDHSGPQIGKHLLTEYTRSRSLEDVRESGNESSISFDIENTVLTVEPSDQSEMGTLRSYKTGSSVKAQLNRLEDMYSRVMRTIEETNSRGPRTRRRWSIGSSDTSSLRQPTHHSRHNRSSNQKIGSRDVKAINKRFQRLESHVITLARSVAHLSSELRNQTTMSREIENVKREITELKLERQTTQGSNSGMRHHRGSHEHDKYRYWSPFFANPRRVGKLTRFFGQEPPLLELFLKKLGYEKYLKNFDNEQITMIELPYMTEDRLDKIGIPMGPRMRILQEAQLCVKKGDFDIYFV</sequence>
<evidence type="ECO:0000256" key="2">
    <source>
        <dbReference type="SAM" id="MobiDB-lite"/>
    </source>
</evidence>
<evidence type="ECO:0000256" key="1">
    <source>
        <dbReference type="SAM" id="Coils"/>
    </source>
</evidence>
<evidence type="ECO:0000259" key="3">
    <source>
        <dbReference type="SMART" id="SM00454"/>
    </source>
</evidence>
<feature type="compositionally biased region" description="Polar residues" evidence="2">
    <location>
        <begin position="152"/>
        <end position="164"/>
    </location>
</feature>
<feature type="compositionally biased region" description="Low complexity" evidence="2">
    <location>
        <begin position="78"/>
        <end position="96"/>
    </location>
</feature>
<dbReference type="InterPro" id="IPR001660">
    <property type="entry name" value="SAM"/>
</dbReference>
<feature type="compositionally biased region" description="Polar residues" evidence="2">
    <location>
        <begin position="435"/>
        <end position="457"/>
    </location>
</feature>
<feature type="region of interest" description="Disordered" evidence="2">
    <location>
        <begin position="582"/>
        <end position="629"/>
    </location>
</feature>
<keyword evidence="4" id="KW-1185">Reference proteome</keyword>
<dbReference type="SUPFAM" id="SSF47769">
    <property type="entry name" value="SAM/Pointed domain"/>
    <property type="match status" value="1"/>
</dbReference>
<feature type="compositionally biased region" description="Polar residues" evidence="2">
    <location>
        <begin position="599"/>
        <end position="609"/>
    </location>
</feature>
<keyword evidence="1" id="KW-0175">Coiled coil</keyword>
<name>A0A9W2ZU86_BIOGL</name>
<organism evidence="4 5">
    <name type="scientific">Biomphalaria glabrata</name>
    <name type="common">Bloodfluke planorb</name>
    <name type="synonym">Freshwater snail</name>
    <dbReference type="NCBI Taxonomy" id="6526"/>
    <lineage>
        <taxon>Eukaryota</taxon>
        <taxon>Metazoa</taxon>
        <taxon>Spiralia</taxon>
        <taxon>Lophotrochozoa</taxon>
        <taxon>Mollusca</taxon>
        <taxon>Gastropoda</taxon>
        <taxon>Heterobranchia</taxon>
        <taxon>Euthyneura</taxon>
        <taxon>Panpulmonata</taxon>
        <taxon>Hygrophila</taxon>
        <taxon>Lymnaeoidea</taxon>
        <taxon>Planorbidae</taxon>
        <taxon>Biomphalaria</taxon>
    </lineage>
</organism>